<comment type="caution">
    <text evidence="2">The sequence shown here is derived from an EMBL/GenBank/DDBJ whole genome shotgun (WGS) entry which is preliminary data.</text>
</comment>
<proteinExistence type="predicted"/>
<feature type="chain" id="PRO_5037021883" evidence="1">
    <location>
        <begin position="23"/>
        <end position="113"/>
    </location>
</feature>
<keyword evidence="3" id="KW-1185">Reference proteome</keyword>
<gene>
    <name evidence="2" type="ORF">GCM10011491_39190</name>
</gene>
<organism evidence="2 3">
    <name type="scientific">Brucella endophytica</name>
    <dbReference type="NCBI Taxonomy" id="1963359"/>
    <lineage>
        <taxon>Bacteria</taxon>
        <taxon>Pseudomonadati</taxon>
        <taxon>Pseudomonadota</taxon>
        <taxon>Alphaproteobacteria</taxon>
        <taxon>Hyphomicrobiales</taxon>
        <taxon>Brucellaceae</taxon>
        <taxon>Brucella/Ochrobactrum group</taxon>
        <taxon>Brucella</taxon>
    </lineage>
</organism>
<evidence type="ECO:0000256" key="1">
    <source>
        <dbReference type="SAM" id="SignalP"/>
    </source>
</evidence>
<accession>A0A916WKU4</accession>
<dbReference type="EMBL" id="BMHH01000022">
    <property type="protein sequence ID" value="GGB07251.1"/>
    <property type="molecule type" value="Genomic_DNA"/>
</dbReference>
<sequence>MRKIVLSAVIAAATLSAMPAFAKQWKLQASVQRQIQSDINQLDQRIDAAAQRGTISRREATSLRGDASSVQSLYNRLSRNGLDHGEVGQLETQVNRIHQRLKFEKRDWDGRRG</sequence>
<keyword evidence="1" id="KW-0732">Signal</keyword>
<dbReference type="AlphaFoldDB" id="A0A916WKU4"/>
<evidence type="ECO:0000313" key="2">
    <source>
        <dbReference type="EMBL" id="GGB07251.1"/>
    </source>
</evidence>
<reference evidence="2" key="1">
    <citation type="journal article" date="2014" name="Int. J. Syst. Evol. Microbiol.">
        <title>Complete genome sequence of Corynebacterium casei LMG S-19264T (=DSM 44701T), isolated from a smear-ripened cheese.</title>
        <authorList>
            <consortium name="US DOE Joint Genome Institute (JGI-PGF)"/>
            <person name="Walter F."/>
            <person name="Albersmeier A."/>
            <person name="Kalinowski J."/>
            <person name="Ruckert C."/>
        </authorList>
    </citation>
    <scope>NUCLEOTIDE SEQUENCE</scope>
    <source>
        <strain evidence="2">CGMCC 1.15082</strain>
    </source>
</reference>
<protein>
    <submittedName>
        <fullName evidence="2">Uncharacterized protein</fullName>
    </submittedName>
</protein>
<evidence type="ECO:0000313" key="3">
    <source>
        <dbReference type="Proteomes" id="UP000646478"/>
    </source>
</evidence>
<dbReference type="Proteomes" id="UP000646478">
    <property type="component" value="Unassembled WGS sequence"/>
</dbReference>
<reference evidence="2" key="2">
    <citation type="submission" date="2020-09" db="EMBL/GenBank/DDBJ databases">
        <authorList>
            <person name="Sun Q."/>
            <person name="Zhou Y."/>
        </authorList>
    </citation>
    <scope>NUCLEOTIDE SEQUENCE</scope>
    <source>
        <strain evidence="2">CGMCC 1.15082</strain>
    </source>
</reference>
<feature type="signal peptide" evidence="1">
    <location>
        <begin position="1"/>
        <end position="22"/>
    </location>
</feature>
<dbReference type="RefSeq" id="WP_188825881.1">
    <property type="nucleotide sequence ID" value="NZ_BMHH01000022.1"/>
</dbReference>
<name>A0A916WKU4_9HYPH</name>